<dbReference type="InterPro" id="IPR037219">
    <property type="entry name" value="Peptidase_M41-like"/>
</dbReference>
<evidence type="ECO:0000256" key="4">
    <source>
        <dbReference type="ARBA" id="ARBA00022741"/>
    </source>
</evidence>
<dbReference type="Proteomes" id="UP001151287">
    <property type="component" value="Unassembled WGS sequence"/>
</dbReference>
<dbReference type="SUPFAM" id="SSF52540">
    <property type="entry name" value="P-loop containing nucleoside triphosphate hydrolases"/>
    <property type="match status" value="1"/>
</dbReference>
<evidence type="ECO:0000259" key="11">
    <source>
        <dbReference type="SMART" id="SM00382"/>
    </source>
</evidence>
<dbReference type="PANTHER" id="PTHR23076:SF111">
    <property type="entry name" value="INACTIVE ATP-DEPENDENT ZINC METALLOPROTEASE FTSHI 1, CHLOROPLASTIC-RELATED"/>
    <property type="match status" value="1"/>
</dbReference>
<keyword evidence="2" id="KW-0645">Protease</keyword>
<organism evidence="12 13">
    <name type="scientific">Rhynchospora breviuscula</name>
    <dbReference type="NCBI Taxonomy" id="2022672"/>
    <lineage>
        <taxon>Eukaryota</taxon>
        <taxon>Viridiplantae</taxon>
        <taxon>Streptophyta</taxon>
        <taxon>Embryophyta</taxon>
        <taxon>Tracheophyta</taxon>
        <taxon>Spermatophyta</taxon>
        <taxon>Magnoliopsida</taxon>
        <taxon>Liliopsida</taxon>
        <taxon>Poales</taxon>
        <taxon>Cyperaceae</taxon>
        <taxon>Cyperoideae</taxon>
        <taxon>Rhynchosporeae</taxon>
        <taxon>Rhynchospora</taxon>
    </lineage>
</organism>
<dbReference type="GO" id="GO:0009507">
    <property type="term" value="C:chloroplast"/>
    <property type="evidence" value="ECO:0007669"/>
    <property type="project" value="TreeGrafter"/>
</dbReference>
<evidence type="ECO:0000313" key="12">
    <source>
        <dbReference type="EMBL" id="KAJ1687952.1"/>
    </source>
</evidence>
<accession>A0A9Q0C664</accession>
<dbReference type="Gene3D" id="1.10.8.60">
    <property type="match status" value="1"/>
</dbReference>
<dbReference type="OrthoDB" id="2016698at2759"/>
<evidence type="ECO:0000256" key="10">
    <source>
        <dbReference type="SAM" id="Phobius"/>
    </source>
</evidence>
<dbReference type="InterPro" id="IPR027417">
    <property type="entry name" value="P-loop_NTPase"/>
</dbReference>
<feature type="transmembrane region" description="Helical" evidence="10">
    <location>
        <begin position="353"/>
        <end position="372"/>
    </location>
</feature>
<dbReference type="SUPFAM" id="SSF140990">
    <property type="entry name" value="FtsH protease domain-like"/>
    <property type="match status" value="1"/>
</dbReference>
<name>A0A9Q0C664_9POAL</name>
<dbReference type="FunFam" id="1.10.8.60:FF:000083">
    <property type="entry name" value="ATP-dependent zinc metalloprotease FtsH"/>
    <property type="match status" value="1"/>
</dbReference>
<evidence type="ECO:0000256" key="7">
    <source>
        <dbReference type="ARBA" id="ARBA00022946"/>
    </source>
</evidence>
<comment type="caution">
    <text evidence="12">The sequence shown here is derived from an EMBL/GenBank/DDBJ whole genome shotgun (WGS) entry which is preliminary data.</text>
</comment>
<sequence length="926" mass="104930">MQTIYGELHLSRHSFPLRFKLHPLHFRPKTLINPQLACRSVKLNANKNGEEDFISKVLKENPSQVETKYLVGDKLLTLREKQNLEKDSDFTGTQFVKQLLDESSSKREEEKPHSSKPVYLDNFLREYRGKLYVPEAALQKSSSELEEFEKNLKELPIMPFEDFQKHLRAGKVKSLTSKLPTETALGTSFRDFIVELEEIPGEKRLQKTKWVVQLDESQESDIMKEYKGPHYEIENRVSFVRNIPEVRYPVAYAVSSRFAVELATLTTIIAAAIGLIGTFSASTAFGVATFFYAIMVRIVWPLARPFMRILANIWTVVLDWVWDLLLDTFGRGGIIKRIYKHYEYGGWSAGLETLKPVVVVFIIMMMLIRFTLSRRPKNFRKWDIWQGIQFGQSKPQARVDGSTGVKFSDVAGIDEAVEELQELVRYLKNPELFDKVGIKPPHGVLLEGPPGCGKTLIAKAIAGEAGVPFYQMAGSEFVEVLVGVGSARIRDLFRRAKVNKPAVVFIDEIDALGTRRYGDLNEEKGDLHNASIQERETTLNQLLIELDGFDSGKGVIFLGATNRMDLLDPALLRPGRFDRKIKILPPGPEGRLDILKVHAKKVKMSPGVDLTPYARNLRGWSGAKLEQLVQESALVAVRKGHDSILQSDMDDAVDRLTIGPIRKGLQLSHQGQCRRAVTEVGVAFTSHLLRRYEDAKVEFCERISIIPRGTSLSQSVFLHLDEESYVFERKPQLLHRLQVLLGGRAAEEVFYGRDTSKASLKYLQDATCLARKILSIWNLENPMTIRGEPFPWKKKPSFVGPPLDFEVSLYNTYGLHDFPLNFKLDDTLARRTEGMLGDMYDKTYNLLKQHAAALTKTVKVLLDNKEIKGEHIDYIINNYPVDTPVKLVLEEKDPGSLPIFQNDRELDGVFPRLLPMKEVTGDVSGA</sequence>
<dbReference type="Pfam" id="PF00004">
    <property type="entry name" value="AAA"/>
    <property type="match status" value="1"/>
</dbReference>
<evidence type="ECO:0000256" key="2">
    <source>
        <dbReference type="ARBA" id="ARBA00022670"/>
    </source>
</evidence>
<dbReference type="Gene3D" id="3.40.50.300">
    <property type="entry name" value="P-loop containing nucleotide triphosphate hydrolases"/>
    <property type="match status" value="1"/>
</dbReference>
<evidence type="ECO:0000256" key="8">
    <source>
        <dbReference type="ARBA" id="ARBA00022989"/>
    </source>
</evidence>
<dbReference type="AlphaFoldDB" id="A0A9Q0C664"/>
<reference evidence="12" key="1">
    <citation type="journal article" date="2022" name="Cell">
        <title>Repeat-based holocentromeres influence genome architecture and karyotype evolution.</title>
        <authorList>
            <person name="Hofstatter P.G."/>
            <person name="Thangavel G."/>
            <person name="Lux T."/>
            <person name="Neumann P."/>
            <person name="Vondrak T."/>
            <person name="Novak P."/>
            <person name="Zhang M."/>
            <person name="Costa L."/>
            <person name="Castellani M."/>
            <person name="Scott A."/>
            <person name="Toegelov H."/>
            <person name="Fuchs J."/>
            <person name="Mata-Sucre Y."/>
            <person name="Dias Y."/>
            <person name="Vanzela A.L.L."/>
            <person name="Huettel B."/>
            <person name="Almeida C.C.S."/>
            <person name="Simkova H."/>
            <person name="Souza G."/>
            <person name="Pedrosa-Harand A."/>
            <person name="Macas J."/>
            <person name="Mayer K.F.X."/>
            <person name="Houben A."/>
            <person name="Marques A."/>
        </authorList>
    </citation>
    <scope>NUCLEOTIDE SEQUENCE</scope>
    <source>
        <strain evidence="12">RhyBre1mFocal</strain>
    </source>
</reference>
<dbReference type="InterPro" id="IPR000642">
    <property type="entry name" value="Peptidase_M41"/>
</dbReference>
<keyword evidence="4" id="KW-0547">Nucleotide-binding</keyword>
<feature type="transmembrane region" description="Helical" evidence="10">
    <location>
        <begin position="268"/>
        <end position="294"/>
    </location>
</feature>
<keyword evidence="7" id="KW-0809">Transit peptide</keyword>
<keyword evidence="13" id="KW-1185">Reference proteome</keyword>
<evidence type="ECO:0000256" key="9">
    <source>
        <dbReference type="ARBA" id="ARBA00023136"/>
    </source>
</evidence>
<evidence type="ECO:0000256" key="6">
    <source>
        <dbReference type="ARBA" id="ARBA00022840"/>
    </source>
</evidence>
<dbReference type="FunFam" id="3.40.50.300:FF:000352">
    <property type="entry name" value="ATP-dependent zinc metalloprotease FTSH 7, chloroplastic"/>
    <property type="match status" value="1"/>
</dbReference>
<dbReference type="Gene3D" id="1.20.58.760">
    <property type="entry name" value="Peptidase M41"/>
    <property type="match status" value="1"/>
</dbReference>
<dbReference type="GO" id="GO:0004222">
    <property type="term" value="F:metalloendopeptidase activity"/>
    <property type="evidence" value="ECO:0007669"/>
    <property type="project" value="InterPro"/>
</dbReference>
<dbReference type="SMART" id="SM00382">
    <property type="entry name" value="AAA"/>
    <property type="match status" value="1"/>
</dbReference>
<protein>
    <recommendedName>
        <fullName evidence="11">AAA+ ATPase domain-containing protein</fullName>
    </recommendedName>
</protein>
<dbReference type="GO" id="GO:0005524">
    <property type="term" value="F:ATP binding"/>
    <property type="evidence" value="ECO:0007669"/>
    <property type="project" value="UniProtKB-KW"/>
</dbReference>
<gene>
    <name evidence="12" type="ORF">LUZ63_019342</name>
</gene>
<evidence type="ECO:0000256" key="1">
    <source>
        <dbReference type="ARBA" id="ARBA00003497"/>
    </source>
</evidence>
<evidence type="ECO:0000256" key="5">
    <source>
        <dbReference type="ARBA" id="ARBA00022801"/>
    </source>
</evidence>
<dbReference type="Pfam" id="PF01434">
    <property type="entry name" value="Peptidase_M41"/>
    <property type="match status" value="1"/>
</dbReference>
<dbReference type="InterPro" id="IPR003593">
    <property type="entry name" value="AAA+_ATPase"/>
</dbReference>
<comment type="function">
    <text evidence="1">Probable ATP-dependent zinc metallopeptidase.</text>
</comment>
<dbReference type="GO" id="GO:0016887">
    <property type="term" value="F:ATP hydrolysis activity"/>
    <property type="evidence" value="ECO:0007669"/>
    <property type="project" value="InterPro"/>
</dbReference>
<proteinExistence type="predicted"/>
<keyword evidence="6" id="KW-0067">ATP-binding</keyword>
<dbReference type="CDD" id="cd19501">
    <property type="entry name" value="RecA-like_FtsH"/>
    <property type="match status" value="1"/>
</dbReference>
<dbReference type="GO" id="GO:0045037">
    <property type="term" value="P:protein import into chloroplast stroma"/>
    <property type="evidence" value="ECO:0007669"/>
    <property type="project" value="TreeGrafter"/>
</dbReference>
<feature type="domain" description="AAA+ ATPase" evidence="11">
    <location>
        <begin position="440"/>
        <end position="587"/>
    </location>
</feature>
<dbReference type="PANTHER" id="PTHR23076">
    <property type="entry name" value="METALLOPROTEASE M41 FTSH"/>
    <property type="match status" value="1"/>
</dbReference>
<dbReference type="GO" id="GO:0006508">
    <property type="term" value="P:proteolysis"/>
    <property type="evidence" value="ECO:0007669"/>
    <property type="project" value="UniProtKB-KW"/>
</dbReference>
<evidence type="ECO:0000256" key="3">
    <source>
        <dbReference type="ARBA" id="ARBA00022692"/>
    </source>
</evidence>
<evidence type="ECO:0000313" key="13">
    <source>
        <dbReference type="Proteomes" id="UP001151287"/>
    </source>
</evidence>
<dbReference type="GO" id="GO:0004176">
    <property type="term" value="F:ATP-dependent peptidase activity"/>
    <property type="evidence" value="ECO:0007669"/>
    <property type="project" value="InterPro"/>
</dbReference>
<keyword evidence="5" id="KW-0378">Hydrolase</keyword>
<dbReference type="EMBL" id="JAMQYH010000005">
    <property type="protein sequence ID" value="KAJ1687952.1"/>
    <property type="molecule type" value="Genomic_DNA"/>
</dbReference>
<keyword evidence="9 10" id="KW-0472">Membrane</keyword>
<keyword evidence="3 10" id="KW-0812">Transmembrane</keyword>
<dbReference type="InterPro" id="IPR003959">
    <property type="entry name" value="ATPase_AAA_core"/>
</dbReference>
<keyword evidence="8 10" id="KW-1133">Transmembrane helix</keyword>